<dbReference type="Pfam" id="PF01645">
    <property type="entry name" value="Glu_synthase"/>
    <property type="match status" value="1"/>
</dbReference>
<dbReference type="InterPro" id="IPR002489">
    <property type="entry name" value="Glu_synth_asu_C"/>
</dbReference>
<keyword evidence="7" id="KW-0288">FMN</keyword>
<evidence type="ECO:0000256" key="1">
    <source>
        <dbReference type="ARBA" id="ARBA00001917"/>
    </source>
</evidence>
<dbReference type="InterPro" id="IPR002932">
    <property type="entry name" value="Glu_synthdom"/>
</dbReference>
<evidence type="ECO:0000256" key="6">
    <source>
        <dbReference type="ARBA" id="ARBA00022630"/>
    </source>
</evidence>
<evidence type="ECO:0000259" key="20">
    <source>
        <dbReference type="PROSITE" id="PS51278"/>
    </source>
</evidence>
<dbReference type="PANTHER" id="PTHR11938:SF133">
    <property type="entry name" value="GLUTAMATE SYNTHASE (NADH)"/>
    <property type="match status" value="1"/>
</dbReference>
<evidence type="ECO:0000256" key="8">
    <source>
        <dbReference type="ARBA" id="ARBA00022723"/>
    </source>
</evidence>
<dbReference type="InterPro" id="IPR013785">
    <property type="entry name" value="Aldolase_TIM"/>
</dbReference>
<reference evidence="22" key="1">
    <citation type="submission" date="2019-12" db="EMBL/GenBank/DDBJ databases">
        <title>Complete genome of Terracaulis silvestris 0127_4.</title>
        <authorList>
            <person name="Vieira S."/>
            <person name="Riedel T."/>
            <person name="Sproer C."/>
            <person name="Pascual J."/>
            <person name="Boedeker C."/>
            <person name="Overmann J."/>
        </authorList>
    </citation>
    <scope>NUCLEOTIDE SEQUENCE [LARGE SCALE GENOMIC DNA]</scope>
    <source>
        <strain evidence="22">0127_4</strain>
    </source>
</reference>
<dbReference type="Pfam" id="PF04898">
    <property type="entry name" value="Glu_syn_central"/>
    <property type="match status" value="1"/>
</dbReference>
<keyword evidence="6" id="KW-0285">Flavoprotein</keyword>
<dbReference type="PANTHER" id="PTHR11938">
    <property type="entry name" value="FAD NADPH DEHYDROGENASE/OXIDOREDUCTASE"/>
    <property type="match status" value="1"/>
</dbReference>
<dbReference type="GO" id="GO:0051538">
    <property type="term" value="F:3 iron, 4 sulfur cluster binding"/>
    <property type="evidence" value="ECO:0007669"/>
    <property type="project" value="UniProtKB-KW"/>
</dbReference>
<dbReference type="Proteomes" id="UP000431269">
    <property type="component" value="Chromosome"/>
</dbReference>
<dbReference type="GO" id="GO:0046872">
    <property type="term" value="F:metal ion binding"/>
    <property type="evidence" value="ECO:0007669"/>
    <property type="project" value="UniProtKB-KW"/>
</dbReference>
<proteinExistence type="inferred from homology"/>
<dbReference type="SUPFAM" id="SSF69336">
    <property type="entry name" value="Alpha subunit of glutamate synthase, C-terminal domain"/>
    <property type="match status" value="1"/>
</dbReference>
<protein>
    <recommendedName>
        <fullName evidence="17">Glutamate synthase [NADPH] large chain</fullName>
        <ecNumber evidence="4">1.4.1.13</ecNumber>
    </recommendedName>
    <alternativeName>
        <fullName evidence="18">Glutamate synthase subunit alpha</fullName>
    </alternativeName>
</protein>
<name>A0A6I6MGS5_9CAUL</name>
<feature type="region of interest" description="Disordered" evidence="19">
    <location>
        <begin position="957"/>
        <end position="979"/>
    </location>
</feature>
<dbReference type="CDD" id="cd00713">
    <property type="entry name" value="GltS"/>
    <property type="match status" value="1"/>
</dbReference>
<dbReference type="CDD" id="cd02808">
    <property type="entry name" value="GltS_FMN"/>
    <property type="match status" value="1"/>
</dbReference>
<evidence type="ECO:0000313" key="21">
    <source>
        <dbReference type="EMBL" id="QGZ93935.1"/>
    </source>
</evidence>
<evidence type="ECO:0000256" key="9">
    <source>
        <dbReference type="ARBA" id="ARBA00022962"/>
    </source>
</evidence>
<comment type="cofactor">
    <cofactor evidence="2">
        <name>[3Fe-4S] cluster</name>
        <dbReference type="ChEBI" id="CHEBI:21137"/>
    </cofactor>
</comment>
<evidence type="ECO:0000256" key="4">
    <source>
        <dbReference type="ARBA" id="ARBA00012079"/>
    </source>
</evidence>
<dbReference type="EC" id="1.4.1.13" evidence="4"/>
<dbReference type="RefSeq" id="WP_158764915.1">
    <property type="nucleotide sequence ID" value="NZ_CP047045.1"/>
</dbReference>
<keyword evidence="11" id="KW-0408">Iron</keyword>
<dbReference type="SUPFAM" id="SSF56235">
    <property type="entry name" value="N-terminal nucleophile aminohydrolases (Ntn hydrolases)"/>
    <property type="match status" value="1"/>
</dbReference>
<keyword evidence="9" id="KW-0315">Glutamine amidotransferase</keyword>
<dbReference type="KEGG" id="tsv:DSM104635_00750"/>
<dbReference type="NCBIfam" id="NF008730">
    <property type="entry name" value="PRK11750.1"/>
    <property type="match status" value="1"/>
</dbReference>
<evidence type="ECO:0000256" key="10">
    <source>
        <dbReference type="ARBA" id="ARBA00023002"/>
    </source>
</evidence>
<comment type="pathway">
    <text evidence="15">Amino-acid biosynthesis; L-glutamate biosynthesis via GLT pathway; L-glutamate from 2-oxoglutarate and L-glutamine (NADP(+) route): step 1/1.</text>
</comment>
<evidence type="ECO:0000256" key="5">
    <source>
        <dbReference type="ARBA" id="ARBA00022605"/>
    </source>
</evidence>
<sequence>MSKRRIHLPPRAGEVPSKARGRGTSPSVSRSALDSSPAGGGAREIARYIAQRAHLESHGLYRADTERDACGVGLVVAIDGKPRRDVVTLALAALKAVWHRGAVDADGKTGDGAGILIDAPQDFFREQVIRTGHTPKDGPIFVGQIFLPRLDLGAQERARVIVESEIIRAGFTLYGWRQVPVNISQIGEKANATRPEIEQVLLYDPQGRDDETVDRDLFIVRRRIEKRALSSNIAELYVCSLSAQTLVYKGMFLAQQIDAFYPDLRDERFVSSVAIYHQRYSTNTFPQWRLAQPFRMLAHNGEINTLKGNVNWMRSHEIPMASDAFGDADADVKPIIQPGGSDSAALDNVFEVLVRAGRSAPMAKSLLIPEAWAKSHTMSAEHKALYAYCNAVMEPWDGPAGLAMFDGRWAVAGLDRNGLRPLRFARTEDGILAVGSETGMCPLDGRKILERGRIGAGQMIAVDTHKGRLYHHDELVDELAQAHPYRSWLDNIVDLDTHLAGDEPRLYADRTELLQRQAAAGFTMEDLELLLQPMMEEGKEAIGSMGDDAPLAVLSEQTRPLSHYFRQNFSQVTNPPIDPLREGRVMTLTTRFKNLGNILAQDETQARVYVLSSPILTNGMFARMMREMRDDVARIDCTFPTPAPGEDAGVALRKALQRVQAEAEQAVGYNKRSHVVLSDENQGPDRIACPMILVTSAVHSHLVAKGLRSFCSLSIRSAECLDPHYAAVLIGCGATTVNPYLALDTISDRASRGLAGALTREQAAANYRAALEAGLLKIISKMGISVISSYRGGLNFEAIGLSRALVDEFFPGLTSRISGIGLGGIAYEAADQHARAHDETLTALPLGGQYRYRASGERHALEANSIHQLQAACDTGDYKAYRKYSEVIRERRLTQPIQLRDLLEVREEKKNPTPIADVEGVTDIRKRFLTPGMSMGALSPEAHGALNIAMNRIGARSVSGEGGEDPARYTPHPNGDDENSAVKQVASGRFGVTAEYLNQCREIEIKVAQGAKPGEGGQLPGFKVTELIARLRHATPGVSLISPPPHHDIYSIEDLAQLIYDLKQINPVARVCVKLVAQSGIGAVAAGVAKAGADTILISGHVGGTGASPQTSIKYAGIPWEMGLSEAHQTLMLNNLRHRVRLRTDGGLRTGRDVVVAAILGAEEFGIGTASLVAMGCLMVRQCHSNTCPVGVCTQDEALRKKFTGTPDKVVNLMTFIAEEVREILAMIGFRRMEDIIGRTDLIEQISRGSEHLDDLDLNPLLVRVDSPYPPYCTQLGRNEPPQALDHDFLTQASAFFERGEKRQLDFNVRNTDRAIGARSSAHVVRRVGQNALAEGTLSVNLNGSCGQSLGAFLVQGIALHVTGDANDYVGKGLSGGLITLKPAPDEAHRLGAIIGNTCLYGATSGQLFAAGLAGERFAVRNSGATTVVEGAGANACEYMTGGTAVILGPVGENFGAGMSGGMAFVYDADGLFEQRANADTIVWQRLASKHWEDVLKTLIEEHVRRTHSPRAADLLAHWSEARTRFWQICPKEMLPRLAHALSDETSSVAAA</sequence>
<comment type="cofactor">
    <cofactor evidence="1">
        <name>FMN</name>
        <dbReference type="ChEBI" id="CHEBI:58210"/>
    </cofactor>
</comment>
<dbReference type="FunFam" id="3.60.20.10:FF:000001">
    <property type="entry name" value="Glutamate synthase, large subunit"/>
    <property type="match status" value="1"/>
</dbReference>
<feature type="compositionally biased region" description="Polar residues" evidence="19">
    <location>
        <begin position="24"/>
        <end position="34"/>
    </location>
</feature>
<evidence type="ECO:0000256" key="19">
    <source>
        <dbReference type="SAM" id="MobiDB-lite"/>
    </source>
</evidence>
<evidence type="ECO:0000256" key="3">
    <source>
        <dbReference type="ARBA" id="ARBA00009716"/>
    </source>
</evidence>
<dbReference type="InterPro" id="IPR006982">
    <property type="entry name" value="Glu_synth_centr_N"/>
</dbReference>
<evidence type="ECO:0000256" key="15">
    <source>
        <dbReference type="ARBA" id="ARBA00037898"/>
    </source>
</evidence>
<dbReference type="InterPro" id="IPR036485">
    <property type="entry name" value="Glu_synth_asu_C_sf"/>
</dbReference>
<evidence type="ECO:0000256" key="13">
    <source>
        <dbReference type="ARBA" id="ARBA00023164"/>
    </source>
</evidence>
<evidence type="ECO:0000256" key="11">
    <source>
        <dbReference type="ARBA" id="ARBA00023004"/>
    </source>
</evidence>
<feature type="region of interest" description="Disordered" evidence="19">
    <location>
        <begin position="1"/>
        <end position="40"/>
    </location>
</feature>
<dbReference type="Gene3D" id="3.20.20.70">
    <property type="entry name" value="Aldolase class I"/>
    <property type="match status" value="2"/>
</dbReference>
<dbReference type="CDD" id="cd00982">
    <property type="entry name" value="gltB_C"/>
    <property type="match status" value="1"/>
</dbReference>
<dbReference type="InterPro" id="IPR050711">
    <property type="entry name" value="ET-N_metabolism_enzyme"/>
</dbReference>
<dbReference type="FunFam" id="3.20.20.70:FF:000097">
    <property type="entry name" value="Glutamate synthase, large subunit"/>
    <property type="match status" value="1"/>
</dbReference>
<organism evidence="21 22">
    <name type="scientific">Terricaulis silvestris</name>
    <dbReference type="NCBI Taxonomy" id="2686094"/>
    <lineage>
        <taxon>Bacteria</taxon>
        <taxon>Pseudomonadati</taxon>
        <taxon>Pseudomonadota</taxon>
        <taxon>Alphaproteobacteria</taxon>
        <taxon>Caulobacterales</taxon>
        <taxon>Caulobacteraceae</taxon>
        <taxon>Terricaulis</taxon>
    </lineage>
</organism>
<evidence type="ECO:0000256" key="16">
    <source>
        <dbReference type="ARBA" id="ARBA00048151"/>
    </source>
</evidence>
<evidence type="ECO:0000256" key="18">
    <source>
        <dbReference type="ARBA" id="ARBA00079921"/>
    </source>
</evidence>
<dbReference type="Pfam" id="PF01493">
    <property type="entry name" value="GXGXG"/>
    <property type="match status" value="1"/>
</dbReference>
<dbReference type="InterPro" id="IPR029055">
    <property type="entry name" value="Ntn_hydrolases_N"/>
</dbReference>
<keyword evidence="22" id="KW-1185">Reference proteome</keyword>
<evidence type="ECO:0000256" key="14">
    <source>
        <dbReference type="ARBA" id="ARBA00023291"/>
    </source>
</evidence>
<evidence type="ECO:0000256" key="17">
    <source>
        <dbReference type="ARBA" id="ARBA00072108"/>
    </source>
</evidence>
<evidence type="ECO:0000256" key="2">
    <source>
        <dbReference type="ARBA" id="ARBA00001927"/>
    </source>
</evidence>
<dbReference type="Gene3D" id="3.60.20.10">
    <property type="entry name" value="Glutamine Phosphoribosylpyrophosphate, subunit 1, domain 1"/>
    <property type="match status" value="1"/>
</dbReference>
<evidence type="ECO:0000256" key="12">
    <source>
        <dbReference type="ARBA" id="ARBA00023014"/>
    </source>
</evidence>
<dbReference type="InterPro" id="IPR017932">
    <property type="entry name" value="GATase_2_dom"/>
</dbReference>
<comment type="catalytic activity">
    <reaction evidence="16">
        <text>2 L-glutamate + NADP(+) = L-glutamine + 2-oxoglutarate + NADPH + H(+)</text>
        <dbReference type="Rhea" id="RHEA:15501"/>
        <dbReference type="ChEBI" id="CHEBI:15378"/>
        <dbReference type="ChEBI" id="CHEBI:16810"/>
        <dbReference type="ChEBI" id="CHEBI:29985"/>
        <dbReference type="ChEBI" id="CHEBI:57783"/>
        <dbReference type="ChEBI" id="CHEBI:58349"/>
        <dbReference type="ChEBI" id="CHEBI:58359"/>
        <dbReference type="EC" id="1.4.1.13"/>
    </reaction>
</comment>
<keyword evidence="14" id="KW-0003">3Fe-4S</keyword>
<dbReference type="GO" id="GO:0019676">
    <property type="term" value="P:ammonia assimilation cycle"/>
    <property type="evidence" value="ECO:0007669"/>
    <property type="project" value="TreeGrafter"/>
</dbReference>
<dbReference type="Pfam" id="PF00310">
    <property type="entry name" value="GATase_2"/>
    <property type="match status" value="1"/>
</dbReference>
<accession>A0A6I6MGS5</accession>
<feature type="domain" description="Glutamine amidotransferase type-2" evidence="20">
    <location>
        <begin position="70"/>
        <end position="465"/>
    </location>
</feature>
<gene>
    <name evidence="21" type="primary">gltB</name>
    <name evidence="21" type="ORF">DSM104635_00750</name>
</gene>
<keyword evidence="8" id="KW-0479">Metal-binding</keyword>
<dbReference type="GO" id="GO:0006537">
    <property type="term" value="P:glutamate biosynthetic process"/>
    <property type="evidence" value="ECO:0007669"/>
    <property type="project" value="UniProtKB-KW"/>
</dbReference>
<dbReference type="PROSITE" id="PS51278">
    <property type="entry name" value="GATASE_TYPE_2"/>
    <property type="match status" value="1"/>
</dbReference>
<evidence type="ECO:0000313" key="22">
    <source>
        <dbReference type="Proteomes" id="UP000431269"/>
    </source>
</evidence>
<keyword evidence="13" id="KW-0314">Glutamate biosynthesis</keyword>
<dbReference type="Gene3D" id="2.160.20.60">
    <property type="entry name" value="Glutamate synthase, alpha subunit, C-terminal domain"/>
    <property type="match status" value="1"/>
</dbReference>
<dbReference type="EMBL" id="CP047045">
    <property type="protein sequence ID" value="QGZ93935.1"/>
    <property type="molecule type" value="Genomic_DNA"/>
</dbReference>
<keyword evidence="5" id="KW-0028">Amino-acid biosynthesis</keyword>
<dbReference type="SUPFAM" id="SSF51395">
    <property type="entry name" value="FMN-linked oxidoreductases"/>
    <property type="match status" value="1"/>
</dbReference>
<keyword evidence="10 21" id="KW-0560">Oxidoreductase</keyword>
<comment type="similarity">
    <text evidence="3">Belongs to the glutamate synthase family.</text>
</comment>
<dbReference type="GO" id="GO:0004355">
    <property type="term" value="F:glutamate synthase (NADPH) activity"/>
    <property type="evidence" value="ECO:0007669"/>
    <property type="project" value="UniProtKB-EC"/>
</dbReference>
<evidence type="ECO:0000256" key="7">
    <source>
        <dbReference type="ARBA" id="ARBA00022643"/>
    </source>
</evidence>
<keyword evidence="12" id="KW-0411">Iron-sulfur</keyword>